<accession>A0A8X6N5V7</accession>
<gene>
    <name evidence="1" type="ORF">NPIL_198151</name>
</gene>
<evidence type="ECO:0000313" key="2">
    <source>
        <dbReference type="Proteomes" id="UP000887013"/>
    </source>
</evidence>
<organism evidence="1 2">
    <name type="scientific">Nephila pilipes</name>
    <name type="common">Giant wood spider</name>
    <name type="synonym">Nephila maculata</name>
    <dbReference type="NCBI Taxonomy" id="299642"/>
    <lineage>
        <taxon>Eukaryota</taxon>
        <taxon>Metazoa</taxon>
        <taxon>Ecdysozoa</taxon>
        <taxon>Arthropoda</taxon>
        <taxon>Chelicerata</taxon>
        <taxon>Arachnida</taxon>
        <taxon>Araneae</taxon>
        <taxon>Araneomorphae</taxon>
        <taxon>Entelegynae</taxon>
        <taxon>Araneoidea</taxon>
        <taxon>Nephilidae</taxon>
        <taxon>Nephila</taxon>
    </lineage>
</organism>
<comment type="caution">
    <text evidence="1">The sequence shown here is derived from an EMBL/GenBank/DDBJ whole genome shotgun (WGS) entry which is preliminary data.</text>
</comment>
<protein>
    <submittedName>
        <fullName evidence="1">Uncharacterized protein</fullName>
    </submittedName>
</protein>
<dbReference type="EMBL" id="BMAW01054313">
    <property type="protein sequence ID" value="GFS95773.1"/>
    <property type="molecule type" value="Genomic_DNA"/>
</dbReference>
<name>A0A8X6N5V7_NEPPI</name>
<sequence>MRVYKGQEKFPKLKKTISNLYLDQVTKLIFELSNPSTTFHTFGSTWDLDPLETKRAIRAWNALLIQAKLLLNRIGMLLVVIFQKGIIRLGSSKSSNSP</sequence>
<reference evidence="1" key="1">
    <citation type="submission" date="2020-08" db="EMBL/GenBank/DDBJ databases">
        <title>Multicomponent nature underlies the extraordinary mechanical properties of spider dragline silk.</title>
        <authorList>
            <person name="Kono N."/>
            <person name="Nakamura H."/>
            <person name="Mori M."/>
            <person name="Yoshida Y."/>
            <person name="Ohtoshi R."/>
            <person name="Malay A.D."/>
            <person name="Moran D.A.P."/>
            <person name="Tomita M."/>
            <person name="Numata K."/>
            <person name="Arakawa K."/>
        </authorList>
    </citation>
    <scope>NUCLEOTIDE SEQUENCE</scope>
</reference>
<proteinExistence type="predicted"/>
<dbReference type="Proteomes" id="UP000887013">
    <property type="component" value="Unassembled WGS sequence"/>
</dbReference>
<evidence type="ECO:0000313" key="1">
    <source>
        <dbReference type="EMBL" id="GFS95773.1"/>
    </source>
</evidence>
<dbReference type="AlphaFoldDB" id="A0A8X6N5V7"/>
<keyword evidence="2" id="KW-1185">Reference proteome</keyword>